<dbReference type="PROSITE" id="PS00107">
    <property type="entry name" value="PROTEIN_KINASE_ATP"/>
    <property type="match status" value="1"/>
</dbReference>
<dbReference type="EMBL" id="JBHTEB010000001">
    <property type="protein sequence ID" value="MFD0316806.1"/>
    <property type="molecule type" value="Genomic_DNA"/>
</dbReference>
<feature type="region of interest" description="Disordered" evidence="8">
    <location>
        <begin position="255"/>
        <end position="274"/>
    </location>
</feature>
<reference evidence="12" key="1">
    <citation type="journal article" date="2019" name="Int. J. Syst. Evol. Microbiol.">
        <title>The Global Catalogue of Microorganisms (GCM) 10K type strain sequencing project: providing services to taxonomists for standard genome sequencing and annotation.</title>
        <authorList>
            <consortium name="The Broad Institute Genomics Platform"/>
            <consortium name="The Broad Institute Genome Sequencing Center for Infectious Disease"/>
            <person name="Wu L."/>
            <person name="Ma J."/>
        </authorList>
    </citation>
    <scope>NUCLEOTIDE SEQUENCE [LARGE SCALE GENOMIC DNA]</scope>
    <source>
        <strain evidence="12">CGMCC 4.7400</strain>
    </source>
</reference>
<feature type="domain" description="Protein kinase" evidence="10">
    <location>
        <begin position="10"/>
        <end position="264"/>
    </location>
</feature>
<sequence>MQGALVAGRYRLVDTIGSGGMGRVWRAHDEVLHRAVAIKELTAAHYVSDSDQERLLARTRAEARAAARINHSAVVTVHDVLDHDGRPWIVMELVEGRSLADAVKEDGRLAPTEAARIGLWVLRALRAAHTAGVLHRDIKPGNVLLARDGRVLLTDFGIAQIEGDSTITRTGEVVGSVDYLAPERIRGHDPGPASDLWALGATLYTAVEGRSPFRRTSPLSTMQAVVEEEATEARYAGPLTPVIIALLRKDPAERPDSAAAERMLAEAAEGRQPREAQGYVPTGATGMAGMTGATGATGVTGPTARTGFPRQAGGTAVQPGYPAQGNQPGYPAQTGATTPTGFPAAHPGPDTRAHTGVTFPGAGAPPPAPSRRQRLRTLALVVVLAAVVGGGTAVGIMAWDAGREQDRGGTSTSESPSPTPTPTGSGSASPSDSASPTSGSGGALPDGWVRKEDPAGFSLAVPGADWVREVNDGNQIDYTPDGGRTFIRIAVDESPQFPSAYEHQLDLEQQLQRLVDYQRVTLVEEVYRDRPAARWEWTWTALAKDTEFPGPRHAVELTYFDRDGTEYVLYMSSAAEDWPTTREQFETVLQGWRPGTA</sequence>
<dbReference type="Gene3D" id="1.10.510.10">
    <property type="entry name" value="Transferase(Phosphotransferase) domain 1"/>
    <property type="match status" value="1"/>
</dbReference>
<evidence type="ECO:0000256" key="2">
    <source>
        <dbReference type="ARBA" id="ARBA00022527"/>
    </source>
</evidence>
<dbReference type="SMART" id="SM00220">
    <property type="entry name" value="S_TKc"/>
    <property type="match status" value="1"/>
</dbReference>
<keyword evidence="3 11" id="KW-0808">Transferase</keyword>
<keyword evidence="12" id="KW-1185">Reference proteome</keyword>
<proteinExistence type="predicted"/>
<keyword evidence="2" id="KW-0723">Serine/threonine-protein kinase</keyword>
<evidence type="ECO:0000259" key="10">
    <source>
        <dbReference type="PROSITE" id="PS50011"/>
    </source>
</evidence>
<feature type="transmembrane region" description="Helical" evidence="9">
    <location>
        <begin position="378"/>
        <end position="399"/>
    </location>
</feature>
<feature type="compositionally biased region" description="Low complexity" evidence="8">
    <location>
        <begin position="328"/>
        <end position="348"/>
    </location>
</feature>
<dbReference type="InterPro" id="IPR000719">
    <property type="entry name" value="Prot_kinase_dom"/>
</dbReference>
<dbReference type="EC" id="2.7.11.1" evidence="1"/>
<dbReference type="SUPFAM" id="SSF56112">
    <property type="entry name" value="Protein kinase-like (PK-like)"/>
    <property type="match status" value="1"/>
</dbReference>
<name>A0ABW2WGB1_9ACTN</name>
<evidence type="ECO:0000313" key="11">
    <source>
        <dbReference type="EMBL" id="MFD0316806.1"/>
    </source>
</evidence>
<organism evidence="11 12">
    <name type="scientific">Streptomyces flavalbus</name>
    <dbReference type="NCBI Taxonomy" id="2665155"/>
    <lineage>
        <taxon>Bacteria</taxon>
        <taxon>Bacillati</taxon>
        <taxon>Actinomycetota</taxon>
        <taxon>Actinomycetes</taxon>
        <taxon>Kitasatosporales</taxon>
        <taxon>Streptomycetaceae</taxon>
        <taxon>Streptomyces</taxon>
    </lineage>
</organism>
<dbReference type="PANTHER" id="PTHR43289">
    <property type="entry name" value="MITOGEN-ACTIVATED PROTEIN KINASE KINASE KINASE 20-RELATED"/>
    <property type="match status" value="1"/>
</dbReference>
<dbReference type="InterPro" id="IPR011009">
    <property type="entry name" value="Kinase-like_dom_sf"/>
</dbReference>
<feature type="region of interest" description="Disordered" evidence="8">
    <location>
        <begin position="404"/>
        <end position="451"/>
    </location>
</feature>
<evidence type="ECO:0000256" key="6">
    <source>
        <dbReference type="ARBA" id="ARBA00022840"/>
    </source>
</evidence>
<evidence type="ECO:0000256" key="3">
    <source>
        <dbReference type="ARBA" id="ARBA00022679"/>
    </source>
</evidence>
<dbReference type="InterPro" id="IPR008271">
    <property type="entry name" value="Ser/Thr_kinase_AS"/>
</dbReference>
<dbReference type="PROSITE" id="PS00108">
    <property type="entry name" value="PROTEIN_KINASE_ST"/>
    <property type="match status" value="1"/>
</dbReference>
<evidence type="ECO:0000256" key="1">
    <source>
        <dbReference type="ARBA" id="ARBA00012513"/>
    </source>
</evidence>
<keyword evidence="9" id="KW-1133">Transmembrane helix</keyword>
<feature type="compositionally biased region" description="Low complexity" evidence="8">
    <location>
        <begin position="408"/>
        <end position="438"/>
    </location>
</feature>
<keyword evidence="9" id="KW-0472">Membrane</keyword>
<dbReference type="Proteomes" id="UP001597023">
    <property type="component" value="Unassembled WGS sequence"/>
</dbReference>
<keyword evidence="6 7" id="KW-0067">ATP-binding</keyword>
<evidence type="ECO:0000256" key="7">
    <source>
        <dbReference type="PROSITE-ProRule" id="PRU10141"/>
    </source>
</evidence>
<comment type="caution">
    <text evidence="11">The sequence shown here is derived from an EMBL/GenBank/DDBJ whole genome shotgun (WGS) entry which is preliminary data.</text>
</comment>
<protein>
    <recommendedName>
        <fullName evidence="1">non-specific serine/threonine protein kinase</fullName>
        <ecNumber evidence="1">2.7.11.1</ecNumber>
    </recommendedName>
</protein>
<keyword evidence="5 11" id="KW-0418">Kinase</keyword>
<keyword evidence="9" id="KW-0812">Transmembrane</keyword>
<dbReference type="Pfam" id="PF00069">
    <property type="entry name" value="Pkinase"/>
    <property type="match status" value="1"/>
</dbReference>
<dbReference type="Gene3D" id="3.30.200.20">
    <property type="entry name" value="Phosphorylase Kinase, domain 1"/>
    <property type="match status" value="1"/>
</dbReference>
<evidence type="ECO:0000256" key="5">
    <source>
        <dbReference type="ARBA" id="ARBA00022777"/>
    </source>
</evidence>
<evidence type="ECO:0000256" key="9">
    <source>
        <dbReference type="SAM" id="Phobius"/>
    </source>
</evidence>
<feature type="binding site" evidence="7">
    <location>
        <position position="39"/>
    </location>
    <ligand>
        <name>ATP</name>
        <dbReference type="ChEBI" id="CHEBI:30616"/>
    </ligand>
</feature>
<dbReference type="CDD" id="cd14014">
    <property type="entry name" value="STKc_PknB_like"/>
    <property type="match status" value="1"/>
</dbReference>
<feature type="compositionally biased region" description="Low complexity" evidence="8">
    <location>
        <begin position="258"/>
        <end position="267"/>
    </location>
</feature>
<evidence type="ECO:0000313" key="12">
    <source>
        <dbReference type="Proteomes" id="UP001597023"/>
    </source>
</evidence>
<keyword evidence="4 7" id="KW-0547">Nucleotide-binding</keyword>
<gene>
    <name evidence="11" type="ORF">ACFQZ6_21850</name>
</gene>
<evidence type="ECO:0000256" key="8">
    <source>
        <dbReference type="SAM" id="MobiDB-lite"/>
    </source>
</evidence>
<feature type="region of interest" description="Disordered" evidence="8">
    <location>
        <begin position="321"/>
        <end position="371"/>
    </location>
</feature>
<dbReference type="GO" id="GO:0004674">
    <property type="term" value="F:protein serine/threonine kinase activity"/>
    <property type="evidence" value="ECO:0007669"/>
    <property type="project" value="UniProtKB-EC"/>
</dbReference>
<dbReference type="InterPro" id="IPR017441">
    <property type="entry name" value="Protein_kinase_ATP_BS"/>
</dbReference>
<dbReference type="PANTHER" id="PTHR43289:SF6">
    <property type="entry name" value="SERINE_THREONINE-PROTEIN KINASE NEKL-3"/>
    <property type="match status" value="1"/>
</dbReference>
<dbReference type="RefSeq" id="WP_381611620.1">
    <property type="nucleotide sequence ID" value="NZ_JBHTEB010000001.1"/>
</dbReference>
<dbReference type="PROSITE" id="PS50011">
    <property type="entry name" value="PROTEIN_KINASE_DOM"/>
    <property type="match status" value="1"/>
</dbReference>
<accession>A0ABW2WGB1</accession>
<evidence type="ECO:0000256" key="4">
    <source>
        <dbReference type="ARBA" id="ARBA00022741"/>
    </source>
</evidence>